<proteinExistence type="predicted"/>
<gene>
    <name evidence="1" type="ORF">JFL43_04335</name>
</gene>
<reference evidence="1 2" key="1">
    <citation type="submission" date="2020-12" db="EMBL/GenBank/DDBJ databases">
        <title>YIM B01967 draft genome.</title>
        <authorList>
            <person name="Yan X."/>
        </authorList>
    </citation>
    <scope>NUCLEOTIDE SEQUENCE [LARGE SCALE GENOMIC DNA]</scope>
    <source>
        <strain evidence="1 2">YIM B01967</strain>
    </source>
</reference>
<evidence type="ECO:0000313" key="1">
    <source>
        <dbReference type="EMBL" id="MBK3494096.1"/>
    </source>
</evidence>
<accession>A0ABS1H3W5</accession>
<sequence>MMRWVGGEHVNGELADSRVYNMGVLMGRLHEVATSFVPPTGFVRPIWGAESFKREMTKLERHYECFLSGKGWRTYQAAAEKVVSTKKV</sequence>
<dbReference type="Proteomes" id="UP000618943">
    <property type="component" value="Unassembled WGS sequence"/>
</dbReference>
<dbReference type="RefSeq" id="WP_200748085.1">
    <property type="nucleotide sequence ID" value="NZ_JAEOAH010000004.1"/>
</dbReference>
<keyword evidence="2" id="KW-1185">Reference proteome</keyword>
<dbReference type="EMBL" id="JAEOAH010000004">
    <property type="protein sequence ID" value="MBK3494096.1"/>
    <property type="molecule type" value="Genomic_DNA"/>
</dbReference>
<dbReference type="SUPFAM" id="SSF56112">
    <property type="entry name" value="Protein kinase-like (PK-like)"/>
    <property type="match status" value="1"/>
</dbReference>
<evidence type="ECO:0000313" key="2">
    <source>
        <dbReference type="Proteomes" id="UP000618943"/>
    </source>
</evidence>
<dbReference type="InterPro" id="IPR011009">
    <property type="entry name" value="Kinase-like_dom_sf"/>
</dbReference>
<comment type="caution">
    <text evidence="1">The sequence shown here is derived from an EMBL/GenBank/DDBJ whole genome shotgun (WGS) entry which is preliminary data.</text>
</comment>
<protein>
    <recommendedName>
        <fullName evidence="3">Aminoglycoside phosphotransferase domain-containing protein</fullName>
    </recommendedName>
</protein>
<evidence type="ECO:0008006" key="3">
    <source>
        <dbReference type="Google" id="ProtNLM"/>
    </source>
</evidence>
<organism evidence="1 2">
    <name type="scientific">Viridibacillus soli</name>
    <dbReference type="NCBI Taxonomy" id="2798301"/>
    <lineage>
        <taxon>Bacteria</taxon>
        <taxon>Bacillati</taxon>
        <taxon>Bacillota</taxon>
        <taxon>Bacilli</taxon>
        <taxon>Bacillales</taxon>
        <taxon>Caryophanaceae</taxon>
        <taxon>Viridibacillus</taxon>
    </lineage>
</organism>
<name>A0ABS1H3W5_9BACL</name>